<protein>
    <recommendedName>
        <fullName evidence="2">RNase H type-1 domain-containing protein</fullName>
    </recommendedName>
</protein>
<dbReference type="FunFam" id="3.30.420.10:FF:000076">
    <property type="entry name" value="RBR-type E3 ubiquitin transferase"/>
    <property type="match status" value="1"/>
</dbReference>
<dbReference type="PROSITE" id="PS50879">
    <property type="entry name" value="RNASE_H_1"/>
    <property type="match status" value="1"/>
</dbReference>
<dbReference type="AlphaFoldDB" id="A0ABC8LPS0"/>
<reference evidence="3 4" key="1">
    <citation type="submission" date="2022-03" db="EMBL/GenBank/DDBJ databases">
        <authorList>
            <person name="Macdonald S."/>
            <person name="Ahmed S."/>
            <person name="Newling K."/>
        </authorList>
    </citation>
    <scope>NUCLEOTIDE SEQUENCE [LARGE SCALE GENOMIC DNA]</scope>
</reference>
<feature type="region of interest" description="Disordered" evidence="1">
    <location>
        <begin position="130"/>
        <end position="152"/>
    </location>
</feature>
<evidence type="ECO:0000313" key="3">
    <source>
        <dbReference type="EMBL" id="CAH8385692.1"/>
    </source>
</evidence>
<dbReference type="SUPFAM" id="SSF53098">
    <property type="entry name" value="Ribonuclease H-like"/>
    <property type="match status" value="1"/>
</dbReference>
<evidence type="ECO:0000259" key="2">
    <source>
        <dbReference type="PROSITE" id="PS50879"/>
    </source>
</evidence>
<accession>A0ABC8LPS0</accession>
<feature type="compositionally biased region" description="Low complexity" evidence="1">
    <location>
        <begin position="131"/>
        <end position="146"/>
    </location>
</feature>
<dbReference type="InterPro" id="IPR053151">
    <property type="entry name" value="RNase_H-like"/>
</dbReference>
<dbReference type="InterPro" id="IPR012337">
    <property type="entry name" value="RNaseH-like_sf"/>
</dbReference>
<dbReference type="InterPro" id="IPR002156">
    <property type="entry name" value="RNaseH_domain"/>
</dbReference>
<dbReference type="Gene3D" id="3.30.420.10">
    <property type="entry name" value="Ribonuclease H-like superfamily/Ribonuclease H"/>
    <property type="match status" value="1"/>
</dbReference>
<proteinExistence type="predicted"/>
<dbReference type="CDD" id="cd09279">
    <property type="entry name" value="RNase_HI_like"/>
    <property type="match status" value="1"/>
</dbReference>
<dbReference type="PANTHER" id="PTHR47723">
    <property type="entry name" value="OS05G0353850 PROTEIN"/>
    <property type="match status" value="1"/>
</dbReference>
<evidence type="ECO:0000256" key="1">
    <source>
        <dbReference type="SAM" id="MobiDB-lite"/>
    </source>
</evidence>
<dbReference type="InterPro" id="IPR036397">
    <property type="entry name" value="RNaseH_sf"/>
</dbReference>
<dbReference type="Pfam" id="PF13456">
    <property type="entry name" value="RVT_3"/>
    <property type="match status" value="1"/>
</dbReference>
<gene>
    <name evidence="3" type="ORF">ERUC_LOCUS38175</name>
</gene>
<comment type="caution">
    <text evidence="3">The sequence shown here is derived from an EMBL/GenBank/DDBJ whole genome shotgun (WGS) entry which is preliminary data.</text>
</comment>
<dbReference type="Proteomes" id="UP001642260">
    <property type="component" value="Unassembled WGS sequence"/>
</dbReference>
<dbReference type="GO" id="GO:0003824">
    <property type="term" value="F:catalytic activity"/>
    <property type="evidence" value="ECO:0007669"/>
    <property type="project" value="UniProtKB-ARBA"/>
</dbReference>
<feature type="domain" description="RNase H type-1" evidence="2">
    <location>
        <begin position="11"/>
        <end position="147"/>
    </location>
</feature>
<evidence type="ECO:0000313" key="4">
    <source>
        <dbReference type="Proteomes" id="UP001642260"/>
    </source>
</evidence>
<keyword evidence="4" id="KW-1185">Reference proteome</keyword>
<sequence>MDSSRSTRNFAKKDCIIEFDGASKGNPGRAGAGAVIRDAHDNSVLHRVQEGLGTATNNVAEYRALNRGLEFALSEGYRNVQVQGDSQLVCKQVRGEWKANHPQMAELRNQARELGSQFNTFDIQHIPRESNSAADAQANQAANLAQGERKYY</sequence>
<dbReference type="PANTHER" id="PTHR47723:SF19">
    <property type="entry name" value="POLYNUCLEOTIDYL TRANSFERASE, RIBONUCLEASE H-LIKE SUPERFAMILY PROTEIN"/>
    <property type="match status" value="1"/>
</dbReference>
<organism evidence="3 4">
    <name type="scientific">Eruca vesicaria subsp. sativa</name>
    <name type="common">Garden rocket</name>
    <name type="synonym">Eruca sativa</name>
    <dbReference type="NCBI Taxonomy" id="29727"/>
    <lineage>
        <taxon>Eukaryota</taxon>
        <taxon>Viridiplantae</taxon>
        <taxon>Streptophyta</taxon>
        <taxon>Embryophyta</taxon>
        <taxon>Tracheophyta</taxon>
        <taxon>Spermatophyta</taxon>
        <taxon>Magnoliopsida</taxon>
        <taxon>eudicotyledons</taxon>
        <taxon>Gunneridae</taxon>
        <taxon>Pentapetalae</taxon>
        <taxon>rosids</taxon>
        <taxon>malvids</taxon>
        <taxon>Brassicales</taxon>
        <taxon>Brassicaceae</taxon>
        <taxon>Brassiceae</taxon>
        <taxon>Eruca</taxon>
    </lineage>
</organism>
<name>A0ABC8LPS0_ERUVS</name>
<dbReference type="EMBL" id="CAKOAT010675153">
    <property type="protein sequence ID" value="CAH8385692.1"/>
    <property type="molecule type" value="Genomic_DNA"/>
</dbReference>